<proteinExistence type="predicted"/>
<keyword evidence="3" id="KW-1185">Reference proteome</keyword>
<feature type="compositionally biased region" description="Low complexity" evidence="1">
    <location>
        <begin position="1"/>
        <end position="20"/>
    </location>
</feature>
<feature type="compositionally biased region" description="Basic and acidic residues" evidence="1">
    <location>
        <begin position="48"/>
        <end position="61"/>
    </location>
</feature>
<name>A0ABP0JQ05_9DINO</name>
<protein>
    <submittedName>
        <fullName evidence="2">Uncharacterized protein</fullName>
    </submittedName>
</protein>
<sequence>PKVPAAAAPVPFKPVAAAPALERNPFYSQQEQQQHMQEALTAAAPKPAAERPKRGWEKPDLVPKSAAVATGKTSVQDVVSESVKVSTGKTQEGTSSPAVAKPLAAAAGGARQPTVEQDAPTKEPAADAGGDTAAESDKELLKTAFGKWGSKKSFAEVIKAVPATAGEVDVTSANGEAR</sequence>
<feature type="region of interest" description="Disordered" evidence="1">
    <location>
        <begin position="1"/>
        <end position="137"/>
    </location>
</feature>
<evidence type="ECO:0000256" key="1">
    <source>
        <dbReference type="SAM" id="MobiDB-lite"/>
    </source>
</evidence>
<organism evidence="2 3">
    <name type="scientific">Durusdinium trenchii</name>
    <dbReference type="NCBI Taxonomy" id="1381693"/>
    <lineage>
        <taxon>Eukaryota</taxon>
        <taxon>Sar</taxon>
        <taxon>Alveolata</taxon>
        <taxon>Dinophyceae</taxon>
        <taxon>Suessiales</taxon>
        <taxon>Symbiodiniaceae</taxon>
        <taxon>Durusdinium</taxon>
    </lineage>
</organism>
<gene>
    <name evidence="2" type="ORF">SCF082_LOCUS13230</name>
</gene>
<evidence type="ECO:0000313" key="2">
    <source>
        <dbReference type="EMBL" id="CAK9016513.1"/>
    </source>
</evidence>
<dbReference type="Proteomes" id="UP001642464">
    <property type="component" value="Unassembled WGS sequence"/>
</dbReference>
<reference evidence="2 3" key="1">
    <citation type="submission" date="2024-02" db="EMBL/GenBank/DDBJ databases">
        <authorList>
            <person name="Chen Y."/>
            <person name="Shah S."/>
            <person name="Dougan E. K."/>
            <person name="Thang M."/>
            <person name="Chan C."/>
        </authorList>
    </citation>
    <scope>NUCLEOTIDE SEQUENCE [LARGE SCALE GENOMIC DNA]</scope>
</reference>
<dbReference type="EMBL" id="CAXAMM010008138">
    <property type="protein sequence ID" value="CAK9016513.1"/>
    <property type="molecule type" value="Genomic_DNA"/>
</dbReference>
<evidence type="ECO:0000313" key="3">
    <source>
        <dbReference type="Proteomes" id="UP001642464"/>
    </source>
</evidence>
<feature type="non-terminal residue" evidence="2">
    <location>
        <position position="178"/>
    </location>
</feature>
<feature type="compositionally biased region" description="Polar residues" evidence="1">
    <location>
        <begin position="71"/>
        <end position="96"/>
    </location>
</feature>
<accession>A0ABP0JQ05</accession>
<feature type="compositionally biased region" description="Low complexity" evidence="1">
    <location>
        <begin position="97"/>
        <end position="110"/>
    </location>
</feature>
<feature type="non-terminal residue" evidence="2">
    <location>
        <position position="1"/>
    </location>
</feature>
<feature type="compositionally biased region" description="Low complexity" evidence="1">
    <location>
        <begin position="29"/>
        <end position="47"/>
    </location>
</feature>
<comment type="caution">
    <text evidence="2">The sequence shown here is derived from an EMBL/GenBank/DDBJ whole genome shotgun (WGS) entry which is preliminary data.</text>
</comment>